<name>A0A512IF00_9MICC</name>
<keyword evidence="2" id="KW-1185">Reference proteome</keyword>
<dbReference type="STRING" id="388357.GCA_001580365_02573"/>
<evidence type="ECO:0000313" key="1">
    <source>
        <dbReference type="EMBL" id="GEO96260.1"/>
    </source>
</evidence>
<evidence type="ECO:0008006" key="3">
    <source>
        <dbReference type="Google" id="ProtNLM"/>
    </source>
</evidence>
<dbReference type="AlphaFoldDB" id="A0A512IF00"/>
<organism evidence="1 2">
    <name type="scientific">Kocuria turfanensis</name>
    <dbReference type="NCBI Taxonomy" id="388357"/>
    <lineage>
        <taxon>Bacteria</taxon>
        <taxon>Bacillati</taxon>
        <taxon>Actinomycetota</taxon>
        <taxon>Actinomycetes</taxon>
        <taxon>Micrococcales</taxon>
        <taxon>Micrococcaceae</taxon>
        <taxon>Kocuria</taxon>
    </lineage>
</organism>
<sequence length="86" mass="9184">MDRHPRDLAYIDGDGILDVVGFGNAGVHVAYGDDNVFVGPELASTSFGWADGWDPARYPRLLGDVNGDGRDDVVGFGHSATYVELS</sequence>
<dbReference type="Proteomes" id="UP000321103">
    <property type="component" value="Unassembled WGS sequence"/>
</dbReference>
<dbReference type="InterPro" id="IPR028994">
    <property type="entry name" value="Integrin_alpha_N"/>
</dbReference>
<reference evidence="1 2" key="1">
    <citation type="submission" date="2019-07" db="EMBL/GenBank/DDBJ databases">
        <title>Whole genome shotgun sequence of Kocuria turfanensis NBRC 107627.</title>
        <authorList>
            <person name="Hosoyama A."/>
            <person name="Uohara A."/>
            <person name="Ohji S."/>
            <person name="Ichikawa N."/>
        </authorList>
    </citation>
    <scope>NUCLEOTIDE SEQUENCE [LARGE SCALE GENOMIC DNA]</scope>
    <source>
        <strain evidence="1 2">NBRC 107627</strain>
    </source>
</reference>
<evidence type="ECO:0000313" key="2">
    <source>
        <dbReference type="Proteomes" id="UP000321103"/>
    </source>
</evidence>
<comment type="caution">
    <text evidence="1">The sequence shown here is derived from an EMBL/GenBank/DDBJ whole genome shotgun (WGS) entry which is preliminary data.</text>
</comment>
<proteinExistence type="predicted"/>
<dbReference type="SUPFAM" id="SSF69318">
    <property type="entry name" value="Integrin alpha N-terminal domain"/>
    <property type="match status" value="1"/>
</dbReference>
<dbReference type="RefSeq" id="WP_186815648.1">
    <property type="nucleotide sequence ID" value="NZ_BJZS01000077.1"/>
</dbReference>
<gene>
    <name evidence="1" type="ORF">KTU01_23830</name>
</gene>
<accession>A0A512IF00</accession>
<dbReference type="EMBL" id="BJZS01000077">
    <property type="protein sequence ID" value="GEO96260.1"/>
    <property type="molecule type" value="Genomic_DNA"/>
</dbReference>
<protein>
    <recommendedName>
        <fullName evidence="3">VCBS repeat-containing protein</fullName>
    </recommendedName>
</protein>